<evidence type="ECO:0000313" key="5">
    <source>
        <dbReference type="Proteomes" id="UP001595976"/>
    </source>
</evidence>
<organism evidence="4 5">
    <name type="scientific">Bosea minatitlanensis</name>
    <dbReference type="NCBI Taxonomy" id="128782"/>
    <lineage>
        <taxon>Bacteria</taxon>
        <taxon>Pseudomonadati</taxon>
        <taxon>Pseudomonadota</taxon>
        <taxon>Alphaproteobacteria</taxon>
        <taxon>Hyphomicrobiales</taxon>
        <taxon>Boseaceae</taxon>
        <taxon>Bosea</taxon>
    </lineage>
</organism>
<dbReference type="RefSeq" id="WP_260349290.1">
    <property type="nucleotide sequence ID" value="NZ_JAOAOS010000010.1"/>
</dbReference>
<dbReference type="PANTHER" id="PTHR22683">
    <property type="entry name" value="SPORULATION PROTEIN RELATED"/>
    <property type="match status" value="1"/>
</dbReference>
<evidence type="ECO:0000256" key="1">
    <source>
        <dbReference type="ARBA" id="ARBA00025923"/>
    </source>
</evidence>
<dbReference type="PANTHER" id="PTHR22683:SF41">
    <property type="entry name" value="DNA TRANSLOCASE FTSK"/>
    <property type="match status" value="1"/>
</dbReference>
<dbReference type="InterPro" id="IPR041027">
    <property type="entry name" value="FtsK_alpha"/>
</dbReference>
<reference evidence="5" key="1">
    <citation type="journal article" date="2019" name="Int. J. Syst. Evol. Microbiol.">
        <title>The Global Catalogue of Microorganisms (GCM) 10K type strain sequencing project: providing services to taxonomists for standard genome sequencing and annotation.</title>
        <authorList>
            <consortium name="The Broad Institute Genomics Platform"/>
            <consortium name="The Broad Institute Genome Sequencing Center for Infectious Disease"/>
            <person name="Wu L."/>
            <person name="Ma J."/>
        </authorList>
    </citation>
    <scope>NUCLEOTIDE SEQUENCE [LARGE SCALE GENOMIC DNA]</scope>
    <source>
        <strain evidence="5">CGMCC 1.15643</strain>
    </source>
</reference>
<keyword evidence="5" id="KW-1185">Reference proteome</keyword>
<dbReference type="Proteomes" id="UP001595976">
    <property type="component" value="Unassembled WGS sequence"/>
</dbReference>
<evidence type="ECO:0000313" key="4">
    <source>
        <dbReference type="EMBL" id="MFC5295176.1"/>
    </source>
</evidence>
<feature type="region of interest" description="Disordered" evidence="2">
    <location>
        <begin position="112"/>
        <end position="138"/>
    </location>
</feature>
<accession>A0ABW0F9I2</accession>
<protein>
    <submittedName>
        <fullName evidence="4">DNA translocase FtsK</fullName>
    </submittedName>
</protein>
<feature type="non-terminal residue" evidence="4">
    <location>
        <position position="407"/>
    </location>
</feature>
<gene>
    <name evidence="4" type="ORF">ACFPK2_19465</name>
</gene>
<comment type="caution">
    <text evidence="4">The sequence shown here is derived from an EMBL/GenBank/DDBJ whole genome shotgun (WGS) entry which is preliminary data.</text>
</comment>
<sequence length="407" mass="42334">MAGHAPAATAPVYVRQSRTPGKARPDQPAAEAERQSPPLLFSGGHPPAVTLADSTRVRFWRTPKHLMHEIWGMPDGAAALPPPAPEAAGREADLLPIEEPAPAEAVVDEALTDEASTGEAWSDEAMAESRPAPTAVTTVETAPPPAAEAPRANPFAFLSDHAFWDLVPEIGRDDGGAPAPTGAAAPAAPRSIRAEEAEEALFEDAAMDVAEPAPAAVPLAAAPWPSYSVNLRVSLAPQPVALQIGAAPAPAPAPPPPLPAIAPPEDEVAEAVTPPTPPAAPIRKAAPARRPEPQAGFQLPPIEFLAEPPEDRAETMPVEVLQQNAGLLEGVLEDFNIRGEIVQACPGPVVTLYELEPAPGIKSSRVISLADDIARSMSAVSARVAVVQGKNAIGIELPNTRRETVFL</sequence>
<comment type="subunit">
    <text evidence="1">Homohexamer. Forms a ring that surrounds DNA.</text>
</comment>
<dbReference type="Gene3D" id="3.30.980.40">
    <property type="match status" value="1"/>
</dbReference>
<evidence type="ECO:0000259" key="3">
    <source>
        <dbReference type="Pfam" id="PF17854"/>
    </source>
</evidence>
<feature type="domain" description="FtsK alpha" evidence="3">
    <location>
        <begin position="299"/>
        <end position="399"/>
    </location>
</feature>
<proteinExistence type="predicted"/>
<feature type="region of interest" description="Disordered" evidence="2">
    <location>
        <begin position="1"/>
        <end position="48"/>
    </location>
</feature>
<name>A0ABW0F9I2_9HYPH</name>
<dbReference type="Pfam" id="PF17854">
    <property type="entry name" value="FtsK_alpha"/>
    <property type="match status" value="1"/>
</dbReference>
<dbReference type="InterPro" id="IPR050206">
    <property type="entry name" value="FtsK/SpoIIIE/SftA"/>
</dbReference>
<dbReference type="EMBL" id="JBHSLI010000009">
    <property type="protein sequence ID" value="MFC5295176.1"/>
    <property type="molecule type" value="Genomic_DNA"/>
</dbReference>
<evidence type="ECO:0000256" key="2">
    <source>
        <dbReference type="SAM" id="MobiDB-lite"/>
    </source>
</evidence>